<reference evidence="1 2" key="1">
    <citation type="journal article" date="2019" name="Antonie Van Leeuwenhoek">
        <title>Description of 'Ca. Methylobacter oryzae' KRF1, a novel species from the environmentally important Methylobacter clade 2.</title>
        <authorList>
            <person name="Khatri K."/>
            <person name="Mohite J.A."/>
            <person name="Pandit P.S."/>
            <person name="Bahulikar R."/>
            <person name="Rahalkar M.C."/>
        </authorList>
    </citation>
    <scope>NUCLEOTIDE SEQUENCE [LARGE SCALE GENOMIC DNA]</scope>
    <source>
        <strain evidence="1 2">KRF1</strain>
    </source>
</reference>
<dbReference type="Pfam" id="PF13689">
    <property type="entry name" value="DUF4154"/>
    <property type="match status" value="1"/>
</dbReference>
<proteinExistence type="predicted"/>
<dbReference type="InterPro" id="IPR025293">
    <property type="entry name" value="YfiR/HmsC-like"/>
</dbReference>
<name>A0ABY3CAB0_9GAMM</name>
<accession>A0ABY3CAB0</accession>
<dbReference type="Proteomes" id="UP000733744">
    <property type="component" value="Unassembled WGS sequence"/>
</dbReference>
<comment type="caution">
    <text evidence="1">The sequence shown here is derived from an EMBL/GenBank/DDBJ whole genome shotgun (WGS) entry which is preliminary data.</text>
</comment>
<sequence>MSLSRLTLSIPKGHKFRLRRRAAQLSFIPKGHKFRLSRQAAQLSFILLRFAIDLNINYRLVMRCRLILVVWALLFASNSSIASQPSERESQITAAYLYHFTKFTEWPAVATTFHYCVYDDVGFTDLLRQTYQSKTIGEASIEVKNISTQSKLDDCQLIYFPGPGPADFLKKASNFPILSVGIQKDFIELGGIIYLFEENQKLRFYINNAAAANSGLKINSQLLRLSKEP</sequence>
<dbReference type="RefSeq" id="WP_127029985.1">
    <property type="nucleotide sequence ID" value="NZ_RYFG02000094.1"/>
</dbReference>
<organism evidence="1 2">
    <name type="scientific">Candidatus Methylobacter oryzae</name>
    <dbReference type="NCBI Taxonomy" id="2497749"/>
    <lineage>
        <taxon>Bacteria</taxon>
        <taxon>Pseudomonadati</taxon>
        <taxon>Pseudomonadota</taxon>
        <taxon>Gammaproteobacteria</taxon>
        <taxon>Methylococcales</taxon>
        <taxon>Methylococcaceae</taxon>
        <taxon>Methylobacter</taxon>
    </lineage>
</organism>
<protein>
    <submittedName>
        <fullName evidence="1">YfiR family protein</fullName>
    </submittedName>
</protein>
<dbReference type="EMBL" id="RYFG02000094">
    <property type="protein sequence ID" value="TRW94897.1"/>
    <property type="molecule type" value="Genomic_DNA"/>
</dbReference>
<keyword evidence="2" id="KW-1185">Reference proteome</keyword>
<evidence type="ECO:0000313" key="1">
    <source>
        <dbReference type="EMBL" id="TRW94897.1"/>
    </source>
</evidence>
<evidence type="ECO:0000313" key="2">
    <source>
        <dbReference type="Proteomes" id="UP000733744"/>
    </source>
</evidence>
<gene>
    <name evidence="1" type="ORF">EKO24_010850</name>
</gene>